<sequence>MTVTPELLLHAYRSGIFPMAERRDDPEIFWVDPRRRGIIPLDGFHLSRSLAKRLRRADYSVTLNRAFTEVIEGCADRPETWINAEILSLYAELHALGYAHSLEVWQEDRLVGGIYGVSVGSAFCGESMFSRITDGSKIALSWLVAHLWSCGFTLFDTQFLTPHLASLGGREITRADYRAKLSEAIDTDPQPITRPLPGDADDVVHLLRGTRRA</sequence>
<comment type="caution">
    <text evidence="5">The sequence shown here is derived from an EMBL/GenBank/DDBJ whole genome shotgun (WGS) entry which is preliminary data.</text>
</comment>
<dbReference type="HAMAP" id="MF_00688">
    <property type="entry name" value="Leu_Phe_trans"/>
    <property type="match status" value="1"/>
</dbReference>
<proteinExistence type="inferred from homology"/>
<dbReference type="Pfam" id="PF03588">
    <property type="entry name" value="Leu_Phe_trans"/>
    <property type="match status" value="1"/>
</dbReference>
<evidence type="ECO:0000256" key="3">
    <source>
        <dbReference type="ARBA" id="ARBA00023315"/>
    </source>
</evidence>
<name>A0A7W6DN11_9RHOB</name>
<dbReference type="EMBL" id="JACIEJ010000005">
    <property type="protein sequence ID" value="MBB3986110.1"/>
    <property type="molecule type" value="Genomic_DNA"/>
</dbReference>
<comment type="catalytic activity">
    <reaction evidence="4">
        <text>N-terminal L-lysyl-[protein] + L-leucyl-tRNA(Leu) = N-terminal L-leucyl-L-lysyl-[protein] + tRNA(Leu) + H(+)</text>
        <dbReference type="Rhea" id="RHEA:12340"/>
        <dbReference type="Rhea" id="RHEA-COMP:9613"/>
        <dbReference type="Rhea" id="RHEA-COMP:9622"/>
        <dbReference type="Rhea" id="RHEA-COMP:12670"/>
        <dbReference type="Rhea" id="RHEA-COMP:12671"/>
        <dbReference type="ChEBI" id="CHEBI:15378"/>
        <dbReference type="ChEBI" id="CHEBI:65249"/>
        <dbReference type="ChEBI" id="CHEBI:78442"/>
        <dbReference type="ChEBI" id="CHEBI:78494"/>
        <dbReference type="ChEBI" id="CHEBI:133043"/>
        <dbReference type="EC" id="2.3.2.6"/>
    </reaction>
</comment>
<evidence type="ECO:0000256" key="2">
    <source>
        <dbReference type="ARBA" id="ARBA00022679"/>
    </source>
</evidence>
<keyword evidence="1 4" id="KW-0963">Cytoplasm</keyword>
<reference evidence="5 6" key="1">
    <citation type="submission" date="2020-08" db="EMBL/GenBank/DDBJ databases">
        <title>Genomic Encyclopedia of Type Strains, Phase IV (KMG-IV): sequencing the most valuable type-strain genomes for metagenomic binning, comparative biology and taxonomic classification.</title>
        <authorList>
            <person name="Goeker M."/>
        </authorList>
    </citation>
    <scope>NUCLEOTIDE SEQUENCE [LARGE SCALE GENOMIC DNA]</scope>
    <source>
        <strain evidence="5 6">DSM 102235</strain>
    </source>
</reference>
<evidence type="ECO:0000313" key="6">
    <source>
        <dbReference type="Proteomes" id="UP000541426"/>
    </source>
</evidence>
<dbReference type="AlphaFoldDB" id="A0A7W6DN11"/>
<gene>
    <name evidence="4" type="primary">aat</name>
    <name evidence="5" type="ORF">GGQ68_002448</name>
</gene>
<dbReference type="InterPro" id="IPR042203">
    <property type="entry name" value="Leu/Phe-tRNA_Trfase_C"/>
</dbReference>
<comment type="function">
    <text evidence="4">Functions in the N-end rule pathway of protein degradation where it conjugates Leu, Phe and, less efficiently, Met from aminoacyl-tRNAs to the N-termini of proteins containing an N-terminal arginine or lysine.</text>
</comment>
<dbReference type="PANTHER" id="PTHR30098">
    <property type="entry name" value="LEUCYL/PHENYLALANYL-TRNA--PROTEIN TRANSFERASE"/>
    <property type="match status" value="1"/>
</dbReference>
<evidence type="ECO:0000313" key="5">
    <source>
        <dbReference type="EMBL" id="MBB3986110.1"/>
    </source>
</evidence>
<dbReference type="Gene3D" id="3.40.630.70">
    <property type="entry name" value="Leucyl/phenylalanyl-tRNA-protein transferase, C-terminal domain"/>
    <property type="match status" value="1"/>
</dbReference>
<dbReference type="InterPro" id="IPR042221">
    <property type="entry name" value="Leu/Phe-tRNA_Trfase_N"/>
</dbReference>
<organism evidence="5 6">
    <name type="scientific">Sagittula marina</name>
    <dbReference type="NCBI Taxonomy" id="943940"/>
    <lineage>
        <taxon>Bacteria</taxon>
        <taxon>Pseudomonadati</taxon>
        <taxon>Pseudomonadota</taxon>
        <taxon>Alphaproteobacteria</taxon>
        <taxon>Rhodobacterales</taxon>
        <taxon>Roseobacteraceae</taxon>
        <taxon>Sagittula</taxon>
    </lineage>
</organism>
<protein>
    <recommendedName>
        <fullName evidence="4">Leucyl/phenylalanyl-tRNA--protein transferase</fullName>
        <ecNumber evidence="4">2.3.2.6</ecNumber>
    </recommendedName>
    <alternativeName>
        <fullName evidence="4">L/F-transferase</fullName>
    </alternativeName>
    <alternativeName>
        <fullName evidence="4">Leucyltransferase</fullName>
    </alternativeName>
    <alternativeName>
        <fullName evidence="4">Phenyalanyltransferase</fullName>
    </alternativeName>
</protein>
<accession>A0A7W6DN11</accession>
<dbReference type="GO" id="GO:0008914">
    <property type="term" value="F:leucyl-tRNA--protein transferase activity"/>
    <property type="evidence" value="ECO:0007669"/>
    <property type="project" value="UniProtKB-UniRule"/>
</dbReference>
<dbReference type="EC" id="2.3.2.6" evidence="4"/>
<dbReference type="SUPFAM" id="SSF55729">
    <property type="entry name" value="Acyl-CoA N-acyltransferases (Nat)"/>
    <property type="match status" value="1"/>
</dbReference>
<dbReference type="Gene3D" id="3.30.70.3550">
    <property type="entry name" value="Leucyl/phenylalanyl-tRNA-protein transferase, N-terminal domain"/>
    <property type="match status" value="1"/>
</dbReference>
<dbReference type="NCBIfam" id="TIGR00667">
    <property type="entry name" value="aat"/>
    <property type="match status" value="1"/>
</dbReference>
<comment type="subcellular location">
    <subcellularLocation>
        <location evidence="4">Cytoplasm</location>
    </subcellularLocation>
</comment>
<comment type="catalytic activity">
    <reaction evidence="4">
        <text>L-phenylalanyl-tRNA(Phe) + an N-terminal L-alpha-aminoacyl-[protein] = an N-terminal L-phenylalanyl-L-alpha-aminoacyl-[protein] + tRNA(Phe)</text>
        <dbReference type="Rhea" id="RHEA:43632"/>
        <dbReference type="Rhea" id="RHEA-COMP:9668"/>
        <dbReference type="Rhea" id="RHEA-COMP:9699"/>
        <dbReference type="Rhea" id="RHEA-COMP:10636"/>
        <dbReference type="Rhea" id="RHEA-COMP:10637"/>
        <dbReference type="ChEBI" id="CHEBI:78442"/>
        <dbReference type="ChEBI" id="CHEBI:78531"/>
        <dbReference type="ChEBI" id="CHEBI:78597"/>
        <dbReference type="ChEBI" id="CHEBI:83561"/>
        <dbReference type="EC" id="2.3.2.6"/>
    </reaction>
</comment>
<dbReference type="Proteomes" id="UP000541426">
    <property type="component" value="Unassembled WGS sequence"/>
</dbReference>
<keyword evidence="3 4" id="KW-0012">Acyltransferase</keyword>
<evidence type="ECO:0000256" key="4">
    <source>
        <dbReference type="HAMAP-Rule" id="MF_00688"/>
    </source>
</evidence>
<keyword evidence="2 4" id="KW-0808">Transferase</keyword>
<comment type="similarity">
    <text evidence="4">Belongs to the L/F-transferase family.</text>
</comment>
<dbReference type="PANTHER" id="PTHR30098:SF2">
    <property type="entry name" value="LEUCYL_PHENYLALANYL-TRNA--PROTEIN TRANSFERASE"/>
    <property type="match status" value="1"/>
</dbReference>
<dbReference type="FunFam" id="3.40.630.70:FF:000001">
    <property type="entry name" value="Leucyl/phenylalanyl-tRNA--protein transferase"/>
    <property type="match status" value="1"/>
</dbReference>
<dbReference type="GO" id="GO:0005737">
    <property type="term" value="C:cytoplasm"/>
    <property type="evidence" value="ECO:0007669"/>
    <property type="project" value="UniProtKB-SubCell"/>
</dbReference>
<keyword evidence="6" id="KW-1185">Reference proteome</keyword>
<dbReference type="InterPro" id="IPR004616">
    <property type="entry name" value="Leu/Phe-tRNA_Trfase"/>
</dbReference>
<dbReference type="InterPro" id="IPR016181">
    <property type="entry name" value="Acyl_CoA_acyltransferase"/>
</dbReference>
<dbReference type="GO" id="GO:0030163">
    <property type="term" value="P:protein catabolic process"/>
    <property type="evidence" value="ECO:0007669"/>
    <property type="project" value="UniProtKB-UniRule"/>
</dbReference>
<dbReference type="RefSeq" id="WP_183966234.1">
    <property type="nucleotide sequence ID" value="NZ_BAABBZ010000007.1"/>
</dbReference>
<evidence type="ECO:0000256" key="1">
    <source>
        <dbReference type="ARBA" id="ARBA00022490"/>
    </source>
</evidence>
<comment type="catalytic activity">
    <reaction evidence="4">
        <text>N-terminal L-arginyl-[protein] + L-leucyl-tRNA(Leu) = N-terminal L-leucyl-L-arginyl-[protein] + tRNA(Leu) + H(+)</text>
        <dbReference type="Rhea" id="RHEA:50416"/>
        <dbReference type="Rhea" id="RHEA-COMP:9613"/>
        <dbReference type="Rhea" id="RHEA-COMP:9622"/>
        <dbReference type="Rhea" id="RHEA-COMP:12672"/>
        <dbReference type="Rhea" id="RHEA-COMP:12673"/>
        <dbReference type="ChEBI" id="CHEBI:15378"/>
        <dbReference type="ChEBI" id="CHEBI:64719"/>
        <dbReference type="ChEBI" id="CHEBI:78442"/>
        <dbReference type="ChEBI" id="CHEBI:78494"/>
        <dbReference type="ChEBI" id="CHEBI:133044"/>
        <dbReference type="EC" id="2.3.2.6"/>
    </reaction>
</comment>